<organism evidence="1 2">
    <name type="scientific">Fomitopsis schrenkii</name>
    <name type="common">Brown rot fungus</name>
    <dbReference type="NCBI Taxonomy" id="2126942"/>
    <lineage>
        <taxon>Eukaryota</taxon>
        <taxon>Fungi</taxon>
        <taxon>Dikarya</taxon>
        <taxon>Basidiomycota</taxon>
        <taxon>Agaricomycotina</taxon>
        <taxon>Agaricomycetes</taxon>
        <taxon>Polyporales</taxon>
        <taxon>Fomitopsis</taxon>
    </lineage>
</organism>
<protein>
    <submittedName>
        <fullName evidence="1">Uncharacterized protein</fullName>
    </submittedName>
</protein>
<accession>S8FCY7</accession>
<dbReference type="AlphaFoldDB" id="S8FCY7"/>
<sequence>MWTAHMEAWAFRTRVRYACYVTEPDRDLRAQHASKRAFDLRCTILVRAGSLCQWAWCLSHPMMVKEAVVRVD</sequence>
<evidence type="ECO:0000313" key="2">
    <source>
        <dbReference type="Proteomes" id="UP000015241"/>
    </source>
</evidence>
<reference evidence="1 2" key="1">
    <citation type="journal article" date="2012" name="Science">
        <title>The Paleozoic origin of enzymatic lignin decomposition reconstructed from 31 fungal genomes.</title>
        <authorList>
            <person name="Floudas D."/>
            <person name="Binder M."/>
            <person name="Riley R."/>
            <person name="Barry K."/>
            <person name="Blanchette R.A."/>
            <person name="Henrissat B."/>
            <person name="Martinez A.T."/>
            <person name="Otillar R."/>
            <person name="Spatafora J.W."/>
            <person name="Yadav J.S."/>
            <person name="Aerts A."/>
            <person name="Benoit I."/>
            <person name="Boyd A."/>
            <person name="Carlson A."/>
            <person name="Copeland A."/>
            <person name="Coutinho P.M."/>
            <person name="de Vries R.P."/>
            <person name="Ferreira P."/>
            <person name="Findley K."/>
            <person name="Foster B."/>
            <person name="Gaskell J."/>
            <person name="Glotzer D."/>
            <person name="Gorecki P."/>
            <person name="Heitman J."/>
            <person name="Hesse C."/>
            <person name="Hori C."/>
            <person name="Igarashi K."/>
            <person name="Jurgens J.A."/>
            <person name="Kallen N."/>
            <person name="Kersten P."/>
            <person name="Kohler A."/>
            <person name="Kuees U."/>
            <person name="Kumar T.K.A."/>
            <person name="Kuo A."/>
            <person name="LaButti K."/>
            <person name="Larrondo L.F."/>
            <person name="Lindquist E."/>
            <person name="Ling A."/>
            <person name="Lombard V."/>
            <person name="Lucas S."/>
            <person name="Lundell T."/>
            <person name="Martin R."/>
            <person name="McLaughlin D.J."/>
            <person name="Morgenstern I."/>
            <person name="Morin E."/>
            <person name="Murat C."/>
            <person name="Nagy L.G."/>
            <person name="Nolan M."/>
            <person name="Ohm R.A."/>
            <person name="Patyshakuliyeva A."/>
            <person name="Rokas A."/>
            <person name="Ruiz-Duenas F.J."/>
            <person name="Sabat G."/>
            <person name="Salamov A."/>
            <person name="Samejima M."/>
            <person name="Schmutz J."/>
            <person name="Slot J.C."/>
            <person name="St John F."/>
            <person name="Stenlid J."/>
            <person name="Sun H."/>
            <person name="Sun S."/>
            <person name="Syed K."/>
            <person name="Tsang A."/>
            <person name="Wiebenga A."/>
            <person name="Young D."/>
            <person name="Pisabarro A."/>
            <person name="Eastwood D.C."/>
            <person name="Martin F."/>
            <person name="Cullen D."/>
            <person name="Grigoriev I.V."/>
            <person name="Hibbett D.S."/>
        </authorList>
    </citation>
    <scope>NUCLEOTIDE SEQUENCE</scope>
    <source>
        <strain evidence="2">FP-58527</strain>
    </source>
</reference>
<gene>
    <name evidence="1" type="ORF">FOMPIDRAFT_161051</name>
</gene>
<name>S8FCY7_FOMSC</name>
<dbReference type="InParanoid" id="S8FCY7"/>
<proteinExistence type="predicted"/>
<dbReference type="HOGENOM" id="CLU_2722262_0_0_1"/>
<dbReference type="Proteomes" id="UP000015241">
    <property type="component" value="Unassembled WGS sequence"/>
</dbReference>
<evidence type="ECO:0000313" key="1">
    <source>
        <dbReference type="EMBL" id="EPS96369.1"/>
    </source>
</evidence>
<dbReference type="EMBL" id="KE504189">
    <property type="protein sequence ID" value="EPS96369.1"/>
    <property type="molecule type" value="Genomic_DNA"/>
</dbReference>
<keyword evidence="2" id="KW-1185">Reference proteome</keyword>